<dbReference type="SUPFAM" id="SSF54001">
    <property type="entry name" value="Cysteine proteinases"/>
    <property type="match status" value="1"/>
</dbReference>
<reference evidence="7 8" key="2">
    <citation type="journal article" date="2017" name="Genome Biol.">
        <title>New reference genome sequences of hot pepper reveal the massive evolution of plant disease-resistance genes by retroduplication.</title>
        <authorList>
            <person name="Kim S."/>
            <person name="Park J."/>
            <person name="Yeom S.I."/>
            <person name="Kim Y.M."/>
            <person name="Seo E."/>
            <person name="Kim K.T."/>
            <person name="Kim M.S."/>
            <person name="Lee J.M."/>
            <person name="Cheong K."/>
            <person name="Shin H.S."/>
            <person name="Kim S.B."/>
            <person name="Han K."/>
            <person name="Lee J."/>
            <person name="Park M."/>
            <person name="Lee H.A."/>
            <person name="Lee H.Y."/>
            <person name="Lee Y."/>
            <person name="Oh S."/>
            <person name="Lee J.H."/>
            <person name="Choi E."/>
            <person name="Choi E."/>
            <person name="Lee S.E."/>
            <person name="Jeon J."/>
            <person name="Kim H."/>
            <person name="Choi G."/>
            <person name="Song H."/>
            <person name="Lee J."/>
            <person name="Lee S.C."/>
            <person name="Kwon J.K."/>
            <person name="Lee H.Y."/>
            <person name="Koo N."/>
            <person name="Hong Y."/>
            <person name="Kim R.W."/>
            <person name="Kang W.H."/>
            <person name="Huh J.H."/>
            <person name="Kang B.C."/>
            <person name="Yang T.J."/>
            <person name="Lee Y.H."/>
            <person name="Bennetzen J.L."/>
            <person name="Choi D."/>
        </authorList>
    </citation>
    <scope>NUCLEOTIDE SEQUENCE [LARGE SCALE GENOMIC DNA]</scope>
    <source>
        <strain evidence="8">cv. CM334</strain>
    </source>
</reference>
<dbReference type="GO" id="GO:0006508">
    <property type="term" value="P:proteolysis"/>
    <property type="evidence" value="ECO:0007669"/>
    <property type="project" value="UniProtKB-KW"/>
</dbReference>
<evidence type="ECO:0000256" key="4">
    <source>
        <dbReference type="SAM" id="MobiDB-lite"/>
    </source>
</evidence>
<reference evidence="7 8" key="1">
    <citation type="journal article" date="2014" name="Nat. Genet.">
        <title>Genome sequence of the hot pepper provides insights into the evolution of pungency in Capsicum species.</title>
        <authorList>
            <person name="Kim S."/>
            <person name="Park M."/>
            <person name="Yeom S.I."/>
            <person name="Kim Y.M."/>
            <person name="Lee J.M."/>
            <person name="Lee H.A."/>
            <person name="Seo E."/>
            <person name="Choi J."/>
            <person name="Cheong K."/>
            <person name="Kim K.T."/>
            <person name="Jung K."/>
            <person name="Lee G.W."/>
            <person name="Oh S.K."/>
            <person name="Bae C."/>
            <person name="Kim S.B."/>
            <person name="Lee H.Y."/>
            <person name="Kim S.Y."/>
            <person name="Kim M.S."/>
            <person name="Kang B.C."/>
            <person name="Jo Y.D."/>
            <person name="Yang H.B."/>
            <person name="Jeong H.J."/>
            <person name="Kang W.H."/>
            <person name="Kwon J.K."/>
            <person name="Shin C."/>
            <person name="Lim J.Y."/>
            <person name="Park J.H."/>
            <person name="Huh J.H."/>
            <person name="Kim J.S."/>
            <person name="Kim B.D."/>
            <person name="Cohen O."/>
            <person name="Paran I."/>
            <person name="Suh M.C."/>
            <person name="Lee S.B."/>
            <person name="Kim Y.K."/>
            <person name="Shin Y."/>
            <person name="Noh S.J."/>
            <person name="Park J."/>
            <person name="Seo Y.S."/>
            <person name="Kwon S.Y."/>
            <person name="Kim H.A."/>
            <person name="Park J.M."/>
            <person name="Kim H.J."/>
            <person name="Choi S.B."/>
            <person name="Bosland P.W."/>
            <person name="Reeves G."/>
            <person name="Jo S.H."/>
            <person name="Lee B.W."/>
            <person name="Cho H.T."/>
            <person name="Choi H.S."/>
            <person name="Lee M.S."/>
            <person name="Yu Y."/>
            <person name="Do Choi Y."/>
            <person name="Park B.S."/>
            <person name="van Deynze A."/>
            <person name="Ashrafi H."/>
            <person name="Hill T."/>
            <person name="Kim W.T."/>
            <person name="Pai H.S."/>
            <person name="Ahn H.K."/>
            <person name="Yeam I."/>
            <person name="Giovannoni J.J."/>
            <person name="Rose J.K."/>
            <person name="Sorensen I."/>
            <person name="Lee S.J."/>
            <person name="Kim R.W."/>
            <person name="Choi I.Y."/>
            <person name="Choi B.S."/>
            <person name="Lim J.S."/>
            <person name="Lee Y.H."/>
            <person name="Choi D."/>
        </authorList>
    </citation>
    <scope>NUCLEOTIDE SEQUENCE [LARGE SCALE GENOMIC DNA]</scope>
    <source>
        <strain evidence="8">cv. CM334</strain>
    </source>
</reference>
<evidence type="ECO:0000313" key="8">
    <source>
        <dbReference type="Proteomes" id="UP000222542"/>
    </source>
</evidence>
<evidence type="ECO:0008006" key="9">
    <source>
        <dbReference type="Google" id="ProtNLM"/>
    </source>
</evidence>
<feature type="region of interest" description="Disordered" evidence="4">
    <location>
        <begin position="85"/>
        <end position="104"/>
    </location>
</feature>
<evidence type="ECO:0000256" key="1">
    <source>
        <dbReference type="ARBA" id="ARBA00005234"/>
    </source>
</evidence>
<gene>
    <name evidence="7" type="ORF">T459_07925</name>
</gene>
<dbReference type="PANTHER" id="PTHR33022:SF26">
    <property type="entry name" value="UBIQUITIN-LIKE PROTEASE FAMILY PROFILE DOMAIN-CONTAINING PROTEIN"/>
    <property type="match status" value="1"/>
</dbReference>
<feature type="domain" description="Ubiquitin-like protease family profile" evidence="5">
    <location>
        <begin position="109"/>
        <end position="233"/>
    </location>
</feature>
<evidence type="ECO:0000313" key="7">
    <source>
        <dbReference type="EMBL" id="PHT85819.1"/>
    </source>
</evidence>
<sequence length="272" mass="31383">MEKVWGENNDEDAEKFAILYFLHSFVLSNVETVVIPRLHFDLVDSERYKDFSWGTLSFEDLAKSLNNWLKAGDPKVQQMDYAGAETSPQRFSPNVDQNLGENQDGTKEKHHWVLAVLSFSERCIVLYNSYESSGHHPVVLAKIEKLAEIIPLCLQSCDFNNKKVIDLQNHPRYKDKDSSNMFDILFEENFPQQPSGSLDCRIYMVTYTECFSYGHKIVLTEFDPNALRTRYAALLWDYNIRKQEANSHSDIEAPSRPTRQSIITSITEVVDV</sequence>
<comment type="similarity">
    <text evidence="1">Belongs to the peptidase C48 family.</text>
</comment>
<keyword evidence="2" id="KW-0645">Protease</keyword>
<protein>
    <recommendedName>
        <fullName evidence="9">Ubiquitin-like protease family profile domain-containing protein</fullName>
    </recommendedName>
</protein>
<dbReference type="Gramene" id="PHT85819">
    <property type="protein sequence ID" value="PHT85819"/>
    <property type="gene ID" value="T459_07925"/>
</dbReference>
<accession>A0A2G2ZV16</accession>
<evidence type="ECO:0000256" key="3">
    <source>
        <dbReference type="ARBA" id="ARBA00022801"/>
    </source>
</evidence>
<evidence type="ECO:0000256" key="2">
    <source>
        <dbReference type="ARBA" id="ARBA00022670"/>
    </source>
</evidence>
<comment type="caution">
    <text evidence="7">The sequence shown here is derived from an EMBL/GenBank/DDBJ whole genome shotgun (WGS) entry which is preliminary data.</text>
</comment>
<dbReference type="Gene3D" id="3.40.395.10">
    <property type="entry name" value="Adenoviral Proteinase, Chain A"/>
    <property type="match status" value="1"/>
</dbReference>
<organism evidence="7 8">
    <name type="scientific">Capsicum annuum</name>
    <name type="common">Capsicum pepper</name>
    <dbReference type="NCBI Taxonomy" id="4072"/>
    <lineage>
        <taxon>Eukaryota</taxon>
        <taxon>Viridiplantae</taxon>
        <taxon>Streptophyta</taxon>
        <taxon>Embryophyta</taxon>
        <taxon>Tracheophyta</taxon>
        <taxon>Spermatophyta</taxon>
        <taxon>Magnoliopsida</taxon>
        <taxon>eudicotyledons</taxon>
        <taxon>Gunneridae</taxon>
        <taxon>Pentapetalae</taxon>
        <taxon>asterids</taxon>
        <taxon>lamiids</taxon>
        <taxon>Solanales</taxon>
        <taxon>Solanaceae</taxon>
        <taxon>Solanoideae</taxon>
        <taxon>Capsiceae</taxon>
        <taxon>Capsicum</taxon>
    </lineage>
</organism>
<evidence type="ECO:0000259" key="6">
    <source>
        <dbReference type="Pfam" id="PF09331"/>
    </source>
</evidence>
<dbReference type="Pfam" id="PF02902">
    <property type="entry name" value="Peptidase_C48"/>
    <property type="match status" value="1"/>
</dbReference>
<dbReference type="GO" id="GO:0008234">
    <property type="term" value="F:cysteine-type peptidase activity"/>
    <property type="evidence" value="ECO:0007669"/>
    <property type="project" value="InterPro"/>
</dbReference>
<dbReference type="Pfam" id="PF09331">
    <property type="entry name" value="DUF1985"/>
    <property type="match status" value="1"/>
</dbReference>
<keyword evidence="8" id="KW-1185">Reference proteome</keyword>
<feature type="domain" description="DUF1985" evidence="6">
    <location>
        <begin position="8"/>
        <end position="63"/>
    </location>
</feature>
<keyword evidence="3" id="KW-0378">Hydrolase</keyword>
<evidence type="ECO:0000259" key="5">
    <source>
        <dbReference type="Pfam" id="PF02902"/>
    </source>
</evidence>
<dbReference type="Proteomes" id="UP000222542">
    <property type="component" value="Unassembled WGS sequence"/>
</dbReference>
<dbReference type="PANTHER" id="PTHR33022">
    <property type="entry name" value="DUF1985 DOMAIN-CONTAINING PROTEIN"/>
    <property type="match status" value="1"/>
</dbReference>
<feature type="compositionally biased region" description="Polar residues" evidence="4">
    <location>
        <begin position="86"/>
        <end position="103"/>
    </location>
</feature>
<dbReference type="InterPro" id="IPR038765">
    <property type="entry name" value="Papain-like_cys_pep_sf"/>
</dbReference>
<dbReference type="EMBL" id="AYRZ02000003">
    <property type="protein sequence ID" value="PHT85819.1"/>
    <property type="molecule type" value="Genomic_DNA"/>
</dbReference>
<proteinExistence type="inferred from homology"/>
<dbReference type="InterPro" id="IPR015410">
    <property type="entry name" value="DUF1985"/>
</dbReference>
<dbReference type="AlphaFoldDB" id="A0A2G2ZV16"/>
<name>A0A2G2ZV16_CAPAN</name>
<dbReference type="InterPro" id="IPR003653">
    <property type="entry name" value="Peptidase_C48_C"/>
</dbReference>